<dbReference type="PANTHER" id="PTHR11827:SF6">
    <property type="entry name" value="SOLUTE CARRIER FAMILY 12 MEMBER 8"/>
    <property type="match status" value="1"/>
</dbReference>
<accession>A0A7R8WDC2</accession>
<protein>
    <recommendedName>
        <fullName evidence="5">Amino acid permease/ SLC12A domain-containing protein</fullName>
    </recommendedName>
</protein>
<evidence type="ECO:0000256" key="4">
    <source>
        <dbReference type="ARBA" id="ARBA00023136"/>
    </source>
</evidence>
<dbReference type="GO" id="GO:0015379">
    <property type="term" value="F:potassium:chloride symporter activity"/>
    <property type="evidence" value="ECO:0007669"/>
    <property type="project" value="TreeGrafter"/>
</dbReference>
<dbReference type="GO" id="GO:1990573">
    <property type="term" value="P:potassium ion import across plasma membrane"/>
    <property type="evidence" value="ECO:0007669"/>
    <property type="project" value="TreeGrafter"/>
</dbReference>
<feature type="domain" description="Amino acid permease/ SLC12A" evidence="5">
    <location>
        <begin position="94"/>
        <end position="394"/>
    </location>
</feature>
<gene>
    <name evidence="6" type="ORF">CTOB1V02_LOCUS7467</name>
</gene>
<dbReference type="GO" id="GO:0055075">
    <property type="term" value="P:potassium ion homeostasis"/>
    <property type="evidence" value="ECO:0007669"/>
    <property type="project" value="TreeGrafter"/>
</dbReference>
<proteinExistence type="predicted"/>
<dbReference type="Gene3D" id="1.20.1740.10">
    <property type="entry name" value="Amino acid/polyamine transporter I"/>
    <property type="match status" value="1"/>
</dbReference>
<dbReference type="Pfam" id="PF00324">
    <property type="entry name" value="AA_permease"/>
    <property type="match status" value="1"/>
</dbReference>
<dbReference type="PANTHER" id="PTHR11827">
    <property type="entry name" value="SOLUTE CARRIER FAMILY 12, CATION COTRANSPORTERS"/>
    <property type="match status" value="1"/>
</dbReference>
<evidence type="ECO:0000256" key="2">
    <source>
        <dbReference type="ARBA" id="ARBA00022692"/>
    </source>
</evidence>
<organism evidence="6">
    <name type="scientific">Cyprideis torosa</name>
    <dbReference type="NCBI Taxonomy" id="163714"/>
    <lineage>
        <taxon>Eukaryota</taxon>
        <taxon>Metazoa</taxon>
        <taxon>Ecdysozoa</taxon>
        <taxon>Arthropoda</taxon>
        <taxon>Crustacea</taxon>
        <taxon>Oligostraca</taxon>
        <taxon>Ostracoda</taxon>
        <taxon>Podocopa</taxon>
        <taxon>Podocopida</taxon>
        <taxon>Cytherocopina</taxon>
        <taxon>Cytheroidea</taxon>
        <taxon>Cytherideidae</taxon>
        <taxon>Cyprideis</taxon>
    </lineage>
</organism>
<dbReference type="EMBL" id="OB662164">
    <property type="protein sequence ID" value="CAD7229598.1"/>
    <property type="molecule type" value="Genomic_DNA"/>
</dbReference>
<dbReference type="AlphaFoldDB" id="A0A7R8WDC2"/>
<name>A0A7R8WDC2_9CRUS</name>
<sequence length="430" mass="45694">MEPKPKPDWAKFGLDVESSPSASGVGTKHYGAVQEKENSSPPVAESAVPVRDFYGKPPSQQIEELFGAETGEKPWWKSNFFISAPVQFGTWDGVFTSCLINLIGVIVFLRSGWIVAEAGVANAVSVICISVLVILSSVFSAIGICERTPMQAGGVYSLLSNTLGSKFGGSLGMVYCFGQSVACALHASGFGESIRKLLSLRSDIYDRLFASALVLLLSGVNVAGVKWVIKLQFLLLLILLSAAADFWVGSFVHVDEIHGFVGYSAEVLRNNTGPAYSDGENWYSVFGLFFPTVTGIMAGINMSGDLRDPAHDIPTGTLAAVGGSLMIYLMFVLVLASTCTRFALATDFLIVEKVSIVGVLVLLGLYVSSISSALAALYGTPRVLQSIAGQKVIPLIQPLERGVSAMGVMQPLERGVSAMGMGVMQPLERG</sequence>
<dbReference type="OrthoDB" id="2020542at2759"/>
<keyword evidence="3" id="KW-1133">Transmembrane helix</keyword>
<dbReference type="GO" id="GO:0055064">
    <property type="term" value="P:chloride ion homeostasis"/>
    <property type="evidence" value="ECO:0007669"/>
    <property type="project" value="TreeGrafter"/>
</dbReference>
<evidence type="ECO:0000259" key="5">
    <source>
        <dbReference type="Pfam" id="PF00324"/>
    </source>
</evidence>
<evidence type="ECO:0000256" key="3">
    <source>
        <dbReference type="ARBA" id="ARBA00022989"/>
    </source>
</evidence>
<dbReference type="InterPro" id="IPR004841">
    <property type="entry name" value="AA-permease/SLC12A_dom"/>
</dbReference>
<dbReference type="GO" id="GO:0016020">
    <property type="term" value="C:membrane"/>
    <property type="evidence" value="ECO:0007669"/>
    <property type="project" value="UniProtKB-SubCell"/>
</dbReference>
<comment type="subcellular location">
    <subcellularLocation>
        <location evidence="1">Membrane</location>
        <topology evidence="1">Multi-pass membrane protein</topology>
    </subcellularLocation>
</comment>
<evidence type="ECO:0000256" key="1">
    <source>
        <dbReference type="ARBA" id="ARBA00004141"/>
    </source>
</evidence>
<dbReference type="GO" id="GO:0006884">
    <property type="term" value="P:cell volume homeostasis"/>
    <property type="evidence" value="ECO:0007669"/>
    <property type="project" value="TreeGrafter"/>
</dbReference>
<evidence type="ECO:0000313" key="6">
    <source>
        <dbReference type="EMBL" id="CAD7229598.1"/>
    </source>
</evidence>
<dbReference type="InterPro" id="IPR004842">
    <property type="entry name" value="SLC12A_fam"/>
</dbReference>
<feature type="non-terminal residue" evidence="6">
    <location>
        <position position="430"/>
    </location>
</feature>
<reference evidence="6" key="1">
    <citation type="submission" date="2020-11" db="EMBL/GenBank/DDBJ databases">
        <authorList>
            <person name="Tran Van P."/>
        </authorList>
    </citation>
    <scope>NUCLEOTIDE SEQUENCE</scope>
</reference>
<keyword evidence="4" id="KW-0472">Membrane</keyword>
<keyword evidence="2" id="KW-0812">Transmembrane</keyword>